<dbReference type="EMBL" id="JACHLI010000018">
    <property type="protein sequence ID" value="MBB4865408.1"/>
    <property type="molecule type" value="Genomic_DNA"/>
</dbReference>
<dbReference type="InterPro" id="IPR050330">
    <property type="entry name" value="Bact_OuterMem_StrucFunc"/>
</dbReference>
<dbReference type="InterPro" id="IPR036737">
    <property type="entry name" value="OmpA-like_sf"/>
</dbReference>
<dbReference type="Proteomes" id="UP000566995">
    <property type="component" value="Unassembled WGS sequence"/>
</dbReference>
<evidence type="ECO:0000256" key="5">
    <source>
        <dbReference type="ARBA" id="ARBA00022989"/>
    </source>
</evidence>
<feature type="region of interest" description="Disordered" evidence="8">
    <location>
        <begin position="72"/>
        <end position="93"/>
    </location>
</feature>
<keyword evidence="6 7" id="KW-0472">Membrane</keyword>
<dbReference type="CDD" id="cd07185">
    <property type="entry name" value="OmpA_C-like"/>
    <property type="match status" value="1"/>
</dbReference>
<evidence type="ECO:0000313" key="12">
    <source>
        <dbReference type="Proteomes" id="UP000566995"/>
    </source>
</evidence>
<reference evidence="11 12" key="1">
    <citation type="submission" date="2020-08" db="EMBL/GenBank/DDBJ databases">
        <title>Functional genomics of gut bacteria from endangered species of beetles.</title>
        <authorList>
            <person name="Carlos-Shanley C."/>
        </authorList>
    </citation>
    <scope>NUCLEOTIDE SEQUENCE [LARGE SCALE GENOMIC DNA]</scope>
    <source>
        <strain evidence="11 12">S00179</strain>
    </source>
</reference>
<dbReference type="GO" id="GO:0005886">
    <property type="term" value="C:plasma membrane"/>
    <property type="evidence" value="ECO:0007669"/>
    <property type="project" value="UniProtKB-SubCell"/>
</dbReference>
<evidence type="ECO:0000259" key="10">
    <source>
        <dbReference type="PROSITE" id="PS51123"/>
    </source>
</evidence>
<comment type="subcellular location">
    <subcellularLocation>
        <location evidence="1">Cell membrane</location>
        <topology evidence="1">Single-pass membrane protein</topology>
    </subcellularLocation>
</comment>
<dbReference type="PANTHER" id="PTHR30329:SF18">
    <property type="entry name" value="MOTILITY PROTEIN B"/>
    <property type="match status" value="1"/>
</dbReference>
<accession>A0A7W7KN87</accession>
<gene>
    <name evidence="11" type="ORF">HNP46_004289</name>
</gene>
<dbReference type="RefSeq" id="WP_184592863.1">
    <property type="nucleotide sequence ID" value="NZ_JACHLI010000018.1"/>
</dbReference>
<evidence type="ECO:0000256" key="6">
    <source>
        <dbReference type="ARBA" id="ARBA00023136"/>
    </source>
</evidence>
<keyword evidence="4 9" id="KW-0812">Transmembrane</keyword>
<protein>
    <submittedName>
        <fullName evidence="11">Chemotaxis protein MotB</fullName>
    </submittedName>
</protein>
<dbReference type="PANTHER" id="PTHR30329">
    <property type="entry name" value="STATOR ELEMENT OF FLAGELLAR MOTOR COMPLEX"/>
    <property type="match status" value="1"/>
</dbReference>
<keyword evidence="5 9" id="KW-1133">Transmembrane helix</keyword>
<feature type="domain" description="OmpA-like" evidence="10">
    <location>
        <begin position="146"/>
        <end position="266"/>
    </location>
</feature>
<proteinExistence type="inferred from homology"/>
<comment type="caution">
    <text evidence="11">The sequence shown here is derived from an EMBL/GenBank/DDBJ whole genome shotgun (WGS) entry which is preliminary data.</text>
</comment>
<dbReference type="Pfam" id="PF13677">
    <property type="entry name" value="MotB_plug"/>
    <property type="match status" value="1"/>
</dbReference>
<evidence type="ECO:0000256" key="2">
    <source>
        <dbReference type="ARBA" id="ARBA00008914"/>
    </source>
</evidence>
<sequence length="310" mass="34037">MKTTEKRPIIVKRKKAVHGHHGGAWKIAFADFMTAMMALFLVLWILSVSDPEKKKAVAEYFRTPLVVALTHGDRDSSSTSPIPGGGPDTDYNEGEVRNIDIKQESRNDQERQSLVELKRDLESVIDSSVFDEMRSQVVIDLIPEGLRIQLVDTDKRPMFEVGSSKVAPYLRDVLRAIAPLINKLPNDIQISGHTDSLQYSGGETGYSNWELSADRANASRRELVNGGIDPAKLIRVSGMADKIRYKGAAELDAINRRIAIIVLDSQAKQSILGQGWEIGLNSSNPASSLEPMIQSVPAAIPASTLPQPAK</sequence>
<name>A0A7W7KN87_PSENT</name>
<dbReference type="InterPro" id="IPR006665">
    <property type="entry name" value="OmpA-like"/>
</dbReference>
<dbReference type="PROSITE" id="PS51123">
    <property type="entry name" value="OMPA_2"/>
    <property type="match status" value="1"/>
</dbReference>
<evidence type="ECO:0000256" key="4">
    <source>
        <dbReference type="ARBA" id="ARBA00022692"/>
    </source>
</evidence>
<evidence type="ECO:0000256" key="1">
    <source>
        <dbReference type="ARBA" id="ARBA00004162"/>
    </source>
</evidence>
<dbReference type="Gene3D" id="3.30.1330.60">
    <property type="entry name" value="OmpA-like domain"/>
    <property type="match status" value="1"/>
</dbReference>
<evidence type="ECO:0000256" key="7">
    <source>
        <dbReference type="PROSITE-ProRule" id="PRU00473"/>
    </source>
</evidence>
<dbReference type="Pfam" id="PF00691">
    <property type="entry name" value="OmpA"/>
    <property type="match status" value="1"/>
</dbReference>
<dbReference type="AlphaFoldDB" id="A0A7W7KN87"/>
<comment type="similarity">
    <text evidence="2">Belongs to the MotB family.</text>
</comment>
<dbReference type="InterPro" id="IPR025713">
    <property type="entry name" value="MotB-like_N_dom"/>
</dbReference>
<evidence type="ECO:0000313" key="11">
    <source>
        <dbReference type="EMBL" id="MBB4865408.1"/>
    </source>
</evidence>
<keyword evidence="3" id="KW-1003">Cell membrane</keyword>
<evidence type="ECO:0000256" key="3">
    <source>
        <dbReference type="ARBA" id="ARBA00022475"/>
    </source>
</evidence>
<evidence type="ECO:0000256" key="8">
    <source>
        <dbReference type="SAM" id="MobiDB-lite"/>
    </source>
</evidence>
<dbReference type="SUPFAM" id="SSF103088">
    <property type="entry name" value="OmpA-like"/>
    <property type="match status" value="1"/>
</dbReference>
<feature type="transmembrane region" description="Helical" evidence="9">
    <location>
        <begin position="23"/>
        <end position="46"/>
    </location>
</feature>
<evidence type="ECO:0000256" key="9">
    <source>
        <dbReference type="SAM" id="Phobius"/>
    </source>
</evidence>
<organism evidence="11 12">
    <name type="scientific">Pseudomonas nitroreducens</name>
    <dbReference type="NCBI Taxonomy" id="46680"/>
    <lineage>
        <taxon>Bacteria</taxon>
        <taxon>Pseudomonadati</taxon>
        <taxon>Pseudomonadota</taxon>
        <taxon>Gammaproteobacteria</taxon>
        <taxon>Pseudomonadales</taxon>
        <taxon>Pseudomonadaceae</taxon>
        <taxon>Pseudomonas</taxon>
    </lineage>
</organism>
<dbReference type="NCBIfam" id="NF006548">
    <property type="entry name" value="PRK09041.1"/>
    <property type="match status" value="1"/>
</dbReference>